<comment type="caution">
    <text evidence="13">The sequence shown here is derived from an EMBL/GenBank/DDBJ whole genome shotgun (WGS) entry which is preliminary data.</text>
</comment>
<dbReference type="Gene3D" id="3.30.460.20">
    <property type="entry name" value="CorA soluble domain-like"/>
    <property type="match status" value="1"/>
</dbReference>
<dbReference type="InterPro" id="IPR045863">
    <property type="entry name" value="CorA_TM1_TM2"/>
</dbReference>
<protein>
    <recommendedName>
        <fullName evidence="15">Magnesium transporter</fullName>
    </recommendedName>
</protein>
<keyword evidence="10 12" id="KW-0472">Membrane</keyword>
<evidence type="ECO:0000256" key="6">
    <source>
        <dbReference type="ARBA" id="ARBA00022692"/>
    </source>
</evidence>
<keyword evidence="14" id="KW-1185">Reference proteome</keyword>
<name>A0A1E5Q375_9PROT</name>
<evidence type="ECO:0000313" key="13">
    <source>
        <dbReference type="EMBL" id="OEJ64073.1"/>
    </source>
</evidence>
<organism evidence="13 14">
    <name type="scientific">Magnetovibrio blakemorei</name>
    <dbReference type="NCBI Taxonomy" id="28181"/>
    <lineage>
        <taxon>Bacteria</taxon>
        <taxon>Pseudomonadati</taxon>
        <taxon>Pseudomonadota</taxon>
        <taxon>Alphaproteobacteria</taxon>
        <taxon>Rhodospirillales</taxon>
        <taxon>Magnetovibrionaceae</taxon>
        <taxon>Magnetovibrio</taxon>
    </lineage>
</organism>
<dbReference type="Proteomes" id="UP000095347">
    <property type="component" value="Unassembled WGS sequence"/>
</dbReference>
<comment type="similarity">
    <text evidence="2">Belongs to the CorA metal ion transporter (MIT) (TC 1.A.35) family.</text>
</comment>
<keyword evidence="6 12" id="KW-0812">Transmembrane</keyword>
<evidence type="ECO:0000256" key="9">
    <source>
        <dbReference type="ARBA" id="ARBA00023065"/>
    </source>
</evidence>
<feature type="transmembrane region" description="Helical" evidence="12">
    <location>
        <begin position="270"/>
        <end position="292"/>
    </location>
</feature>
<evidence type="ECO:0000256" key="12">
    <source>
        <dbReference type="SAM" id="Phobius"/>
    </source>
</evidence>
<dbReference type="SUPFAM" id="SSF143865">
    <property type="entry name" value="CorA soluble domain-like"/>
    <property type="match status" value="1"/>
</dbReference>
<keyword evidence="8 12" id="KW-1133">Transmembrane helix</keyword>
<gene>
    <name evidence="13" type="ORF">BEN30_01320</name>
</gene>
<dbReference type="CDD" id="cd12833">
    <property type="entry name" value="ZntB-like_1"/>
    <property type="match status" value="1"/>
</dbReference>
<dbReference type="PANTHER" id="PTHR46494">
    <property type="entry name" value="CORA FAMILY METAL ION TRANSPORTER (EUROFUNG)"/>
    <property type="match status" value="1"/>
</dbReference>
<keyword evidence="11" id="KW-0175">Coiled coil</keyword>
<keyword evidence="3" id="KW-0813">Transport</keyword>
<evidence type="ECO:0000256" key="8">
    <source>
        <dbReference type="ARBA" id="ARBA00022989"/>
    </source>
</evidence>
<dbReference type="STRING" id="28181.BEN30_01320"/>
<feature type="transmembrane region" description="Helical" evidence="12">
    <location>
        <begin position="304"/>
        <end position="323"/>
    </location>
</feature>
<dbReference type="PANTHER" id="PTHR46494:SF3">
    <property type="entry name" value="ZINC TRANSPORT PROTEIN ZNTB"/>
    <property type="match status" value="1"/>
</dbReference>
<dbReference type="InterPro" id="IPR045861">
    <property type="entry name" value="CorA_cytoplasmic_dom"/>
</dbReference>
<dbReference type="GO" id="GO:0015087">
    <property type="term" value="F:cobalt ion transmembrane transporter activity"/>
    <property type="evidence" value="ECO:0007669"/>
    <property type="project" value="TreeGrafter"/>
</dbReference>
<evidence type="ECO:0000256" key="5">
    <source>
        <dbReference type="ARBA" id="ARBA00022519"/>
    </source>
</evidence>
<dbReference type="AlphaFoldDB" id="A0A1E5Q375"/>
<dbReference type="SUPFAM" id="SSF144083">
    <property type="entry name" value="Magnesium transport protein CorA, transmembrane region"/>
    <property type="match status" value="1"/>
</dbReference>
<evidence type="ECO:0000256" key="2">
    <source>
        <dbReference type="ARBA" id="ARBA00009765"/>
    </source>
</evidence>
<evidence type="ECO:0008006" key="15">
    <source>
        <dbReference type="Google" id="ProtNLM"/>
    </source>
</evidence>
<dbReference type="Pfam" id="PF01544">
    <property type="entry name" value="CorA"/>
    <property type="match status" value="1"/>
</dbReference>
<dbReference type="EMBL" id="MCGG01000078">
    <property type="protein sequence ID" value="OEJ64073.1"/>
    <property type="molecule type" value="Genomic_DNA"/>
</dbReference>
<dbReference type="GO" id="GO:0050897">
    <property type="term" value="F:cobalt ion binding"/>
    <property type="evidence" value="ECO:0007669"/>
    <property type="project" value="TreeGrafter"/>
</dbReference>
<keyword evidence="4" id="KW-1003">Cell membrane</keyword>
<dbReference type="InterPro" id="IPR002523">
    <property type="entry name" value="MgTranspt_CorA/ZnTranspt_ZntB"/>
</dbReference>
<keyword evidence="7" id="KW-0862">Zinc</keyword>
<evidence type="ECO:0000256" key="4">
    <source>
        <dbReference type="ARBA" id="ARBA00022475"/>
    </source>
</evidence>
<feature type="coiled-coil region" evidence="11">
    <location>
        <begin position="230"/>
        <end position="257"/>
    </location>
</feature>
<evidence type="ECO:0000256" key="10">
    <source>
        <dbReference type="ARBA" id="ARBA00023136"/>
    </source>
</evidence>
<keyword evidence="5" id="KW-0997">Cell inner membrane</keyword>
<proteinExistence type="inferred from homology"/>
<dbReference type="OrthoDB" id="9803484at2"/>
<sequence length="330" mass="37457">MTEFPELICAYVLDGKGLGTTLDWPKVNTWTADQGPIWVHLDCTHENTDAWLREHSGLDTFVIDGLMADESRPRCDDYDDGTLLVLRGVNLNPGAEPEDMVSIRMWIEADRVISTRFRRLMAVEDVRQQLSSGKGPVSTGHLVARLAASLTERMSPVIENLSDQLMGLEDKLIGIDGGETLDMRAVRYELIDCRRVAIALRRYINPQRDALARLAQFEEMWLDDRIKGRLRETVDRVTRIVEELDEIRERAAVVQDELINRISQRMEKTMYVLTVVATVMLPLGFLTGLLGINVGGMPGAESPWAFWFVCAGLVGLVVIEIWIMRRFKWI</sequence>
<evidence type="ECO:0000313" key="14">
    <source>
        <dbReference type="Proteomes" id="UP000095347"/>
    </source>
</evidence>
<dbReference type="RefSeq" id="WP_069959420.1">
    <property type="nucleotide sequence ID" value="NZ_MCGG01000078.1"/>
</dbReference>
<evidence type="ECO:0000256" key="7">
    <source>
        <dbReference type="ARBA" id="ARBA00022833"/>
    </source>
</evidence>
<dbReference type="GO" id="GO:0000287">
    <property type="term" value="F:magnesium ion binding"/>
    <property type="evidence" value="ECO:0007669"/>
    <property type="project" value="TreeGrafter"/>
</dbReference>
<keyword evidence="9" id="KW-0406">Ion transport</keyword>
<comment type="subcellular location">
    <subcellularLocation>
        <location evidence="1">Cell membrane</location>
        <topology evidence="1">Multi-pass membrane protein</topology>
    </subcellularLocation>
</comment>
<dbReference type="GO" id="GO:0015095">
    <property type="term" value="F:magnesium ion transmembrane transporter activity"/>
    <property type="evidence" value="ECO:0007669"/>
    <property type="project" value="TreeGrafter"/>
</dbReference>
<dbReference type="GO" id="GO:0005886">
    <property type="term" value="C:plasma membrane"/>
    <property type="evidence" value="ECO:0007669"/>
    <property type="project" value="UniProtKB-SubCell"/>
</dbReference>
<evidence type="ECO:0000256" key="11">
    <source>
        <dbReference type="SAM" id="Coils"/>
    </source>
</evidence>
<evidence type="ECO:0000256" key="3">
    <source>
        <dbReference type="ARBA" id="ARBA00022448"/>
    </source>
</evidence>
<dbReference type="Gene3D" id="1.20.58.340">
    <property type="entry name" value="Magnesium transport protein CorA, transmembrane region"/>
    <property type="match status" value="2"/>
</dbReference>
<evidence type="ECO:0000256" key="1">
    <source>
        <dbReference type="ARBA" id="ARBA00004651"/>
    </source>
</evidence>
<reference evidence="14" key="1">
    <citation type="submission" date="2016-07" db="EMBL/GenBank/DDBJ databases">
        <authorList>
            <person name="Florea S."/>
            <person name="Webb J.S."/>
            <person name="Jaromczyk J."/>
            <person name="Schardl C.L."/>
        </authorList>
    </citation>
    <scope>NUCLEOTIDE SEQUENCE [LARGE SCALE GENOMIC DNA]</scope>
    <source>
        <strain evidence="14">MV-1</strain>
    </source>
</reference>
<accession>A0A1E5Q375</accession>